<evidence type="ECO:0000313" key="3">
    <source>
        <dbReference type="EMBL" id="CDN31865.1"/>
    </source>
</evidence>
<reference evidence="3 4" key="1">
    <citation type="journal article" date="2015" name="Genome Announc.">
        <title>Complete Genome Sequence of the Novel Leech Symbiont Mucinivorans hirudinis M3T.</title>
        <authorList>
            <person name="Nelson M.C."/>
            <person name="Bomar L."/>
            <person name="Graf J."/>
        </authorList>
    </citation>
    <scope>NUCLEOTIDE SEQUENCE [LARGE SCALE GENOMIC DNA]</scope>
    <source>
        <strain evidence="4">M3</strain>
    </source>
</reference>
<dbReference type="PATRIC" id="fig|1433126.3.peg.1762"/>
<dbReference type="InterPro" id="IPR023562">
    <property type="entry name" value="ClpP/TepA"/>
</dbReference>
<name>A0A060R8M8_9BACT</name>
<dbReference type="PANTHER" id="PTHR10381:SF11">
    <property type="entry name" value="ATP-DEPENDENT CLP PROTEASE PROTEOLYTIC SUBUNIT, MITOCHONDRIAL"/>
    <property type="match status" value="1"/>
</dbReference>
<dbReference type="AlphaFoldDB" id="A0A060R8M8"/>
<evidence type="ECO:0000256" key="1">
    <source>
        <dbReference type="ARBA" id="ARBA00007039"/>
    </source>
</evidence>
<dbReference type="PANTHER" id="PTHR10381">
    <property type="entry name" value="ATP-DEPENDENT CLP PROTEASE PROTEOLYTIC SUBUNIT"/>
    <property type="match status" value="1"/>
</dbReference>
<dbReference type="GO" id="GO:0004252">
    <property type="term" value="F:serine-type endopeptidase activity"/>
    <property type="evidence" value="ECO:0007669"/>
    <property type="project" value="InterPro"/>
</dbReference>
<dbReference type="GO" id="GO:0051117">
    <property type="term" value="F:ATPase binding"/>
    <property type="evidence" value="ECO:0007669"/>
    <property type="project" value="TreeGrafter"/>
</dbReference>
<dbReference type="Proteomes" id="UP000027616">
    <property type="component" value="Chromosome I"/>
</dbReference>
<dbReference type="HOGENOM" id="CLU_656632_0_0_10"/>
<comment type="similarity">
    <text evidence="1 2">Belongs to the peptidase S14 family.</text>
</comment>
<organism evidence="3 4">
    <name type="scientific">Mucinivorans hirudinis</name>
    <dbReference type="NCBI Taxonomy" id="1433126"/>
    <lineage>
        <taxon>Bacteria</taxon>
        <taxon>Pseudomonadati</taxon>
        <taxon>Bacteroidota</taxon>
        <taxon>Bacteroidia</taxon>
        <taxon>Bacteroidales</taxon>
        <taxon>Rikenellaceae</taxon>
        <taxon>Mucinivorans</taxon>
    </lineage>
</organism>
<dbReference type="KEGG" id="rbc:BN938_1785"/>
<dbReference type="CDD" id="cd07016">
    <property type="entry name" value="S14_ClpP_1"/>
    <property type="match status" value="1"/>
</dbReference>
<dbReference type="PRINTS" id="PR00127">
    <property type="entry name" value="CLPPROTEASEP"/>
</dbReference>
<sequence length="429" mass="46885">MNTEKFQNIIGEAKSGEVATIRFFGRVSEESTCQFNAEFDYLENVVRPKCIRVLINSEGGSVLHGMSTYSTIRNSKIETECIIEGLAASMGSIIWAAADRSLMRDYAILMIHNPFQPTAEDKCNTENQCDEPSDMVKAFTKQIETIYRKRFGLKAEHVRAIMSGEADKDGTFFDAASAVKAGIIPTENVIPTSKQLCDKVKAGISGVEDISQIQNLMAEITASLPTDQPIKLFEGDNTILNQTNNTNTMNSEKTTSAEYAAVAATLGLKENYEMKDVMARINALVTIEAKLKETEKSLTDAQTVIAGKEAAITNLQKDLATATTSLSTYQQKEATEKKAKIETMIEAAIEAGKISRETKADWVNMADNNLALVESTLAGIPVREQISKEIAADPANVQAAAESTKTAEEKIAEKVTQVVGENFQFKSMK</sequence>
<evidence type="ECO:0000256" key="2">
    <source>
        <dbReference type="RuleBase" id="RU003567"/>
    </source>
</evidence>
<keyword evidence="4" id="KW-1185">Reference proteome</keyword>
<keyword evidence="3" id="KW-0378">Hydrolase</keyword>
<dbReference type="InterPro" id="IPR029045">
    <property type="entry name" value="ClpP/crotonase-like_dom_sf"/>
</dbReference>
<dbReference type="InterPro" id="IPR001907">
    <property type="entry name" value="ClpP"/>
</dbReference>
<proteinExistence type="inferred from homology"/>
<accession>A0A060R8M8</accession>
<dbReference type="STRING" id="1433126.BN938_1785"/>
<dbReference type="SUPFAM" id="SSF52096">
    <property type="entry name" value="ClpP/crotonase"/>
    <property type="match status" value="1"/>
</dbReference>
<protein>
    <recommendedName>
        <fullName evidence="2">ATP-dependent Clp protease proteolytic subunit</fullName>
    </recommendedName>
</protein>
<dbReference type="eggNOG" id="COG0740">
    <property type="taxonomic scope" value="Bacteria"/>
</dbReference>
<dbReference type="EMBL" id="HG934468">
    <property type="protein sequence ID" value="CDN31865.1"/>
    <property type="molecule type" value="Genomic_DNA"/>
</dbReference>
<dbReference type="OrthoDB" id="1041004at2"/>
<gene>
    <name evidence="3" type="ORF">BN938_1785</name>
</gene>
<dbReference type="Pfam" id="PF00574">
    <property type="entry name" value="CLP_protease"/>
    <property type="match status" value="1"/>
</dbReference>
<dbReference type="GO" id="GO:0006515">
    <property type="term" value="P:protein quality control for misfolded or incompletely synthesized proteins"/>
    <property type="evidence" value="ECO:0007669"/>
    <property type="project" value="TreeGrafter"/>
</dbReference>
<keyword evidence="3" id="KW-0645">Protease</keyword>
<evidence type="ECO:0000313" key="4">
    <source>
        <dbReference type="Proteomes" id="UP000027616"/>
    </source>
</evidence>
<dbReference type="GO" id="GO:0004176">
    <property type="term" value="F:ATP-dependent peptidase activity"/>
    <property type="evidence" value="ECO:0007669"/>
    <property type="project" value="InterPro"/>
</dbReference>
<dbReference type="Gene3D" id="3.90.226.10">
    <property type="entry name" value="2-enoyl-CoA Hydratase, Chain A, domain 1"/>
    <property type="match status" value="1"/>
</dbReference>
<dbReference type="GO" id="GO:0009368">
    <property type="term" value="C:endopeptidase Clp complex"/>
    <property type="evidence" value="ECO:0007669"/>
    <property type="project" value="TreeGrafter"/>
</dbReference>